<dbReference type="CDD" id="cd07012">
    <property type="entry name" value="PBP2_Bug_TTT"/>
    <property type="match status" value="1"/>
</dbReference>
<dbReference type="Pfam" id="PF03401">
    <property type="entry name" value="TctC"/>
    <property type="match status" value="1"/>
</dbReference>
<evidence type="ECO:0000313" key="4">
    <source>
        <dbReference type="Proteomes" id="UP000072741"/>
    </source>
</evidence>
<comment type="similarity">
    <text evidence="1">Belongs to the UPF0065 (bug) family.</text>
</comment>
<dbReference type="SUPFAM" id="SSF53850">
    <property type="entry name" value="Periplasmic binding protein-like II"/>
    <property type="match status" value="1"/>
</dbReference>
<dbReference type="InterPro" id="IPR042100">
    <property type="entry name" value="Bug_dom1"/>
</dbReference>
<dbReference type="PANTHER" id="PTHR42928:SF5">
    <property type="entry name" value="BLR1237 PROTEIN"/>
    <property type="match status" value="1"/>
</dbReference>
<dbReference type="EMBL" id="LDSL01000009">
    <property type="protein sequence ID" value="KTT27656.1"/>
    <property type="molecule type" value="Genomic_DNA"/>
</dbReference>
<dbReference type="InterPro" id="IPR005064">
    <property type="entry name" value="BUG"/>
</dbReference>
<dbReference type="PIRSF" id="PIRSF017082">
    <property type="entry name" value="YflP"/>
    <property type="match status" value="1"/>
</dbReference>
<feature type="signal peptide" evidence="2">
    <location>
        <begin position="1"/>
        <end position="30"/>
    </location>
</feature>
<gene>
    <name evidence="3" type="ORF">NS331_01130</name>
</gene>
<evidence type="ECO:0000256" key="1">
    <source>
        <dbReference type="ARBA" id="ARBA00006987"/>
    </source>
</evidence>
<dbReference type="Gene3D" id="3.40.190.10">
    <property type="entry name" value="Periplasmic binding protein-like II"/>
    <property type="match status" value="1"/>
</dbReference>
<dbReference type="Gene3D" id="3.40.190.150">
    <property type="entry name" value="Bordetella uptake gene, domain 1"/>
    <property type="match status" value="1"/>
</dbReference>
<organism evidence="3 4">
    <name type="scientific">Pseudacidovorax intermedius</name>
    <dbReference type="NCBI Taxonomy" id="433924"/>
    <lineage>
        <taxon>Bacteria</taxon>
        <taxon>Pseudomonadati</taxon>
        <taxon>Pseudomonadota</taxon>
        <taxon>Betaproteobacteria</taxon>
        <taxon>Burkholderiales</taxon>
        <taxon>Comamonadaceae</taxon>
        <taxon>Pseudacidovorax</taxon>
    </lineage>
</organism>
<keyword evidence="4" id="KW-1185">Reference proteome</keyword>
<dbReference type="PATRIC" id="fig|433924.3.peg.5016"/>
<dbReference type="PANTHER" id="PTHR42928">
    <property type="entry name" value="TRICARBOXYLATE-BINDING PROTEIN"/>
    <property type="match status" value="1"/>
</dbReference>
<comment type="caution">
    <text evidence="3">The sequence shown here is derived from an EMBL/GenBank/DDBJ whole genome shotgun (WGS) entry which is preliminary data.</text>
</comment>
<dbReference type="Proteomes" id="UP000072741">
    <property type="component" value="Unassembled WGS sequence"/>
</dbReference>
<accession>A0A147HC41</accession>
<sequence>MRLSALSRRRCCAIAASALLAALLPATAPAQPSYPTRPVKLVVPFPPGVSPDVIARLWGEQFTRLTGQPVVVENRPGASTIIGAQAVANAPADGYTLLWTVNNTFSINPYVYKKLPYKAEDFVPVTRILSVPYVLVTSVDSKYRSLQDLVREAKARPDQLSYASAGIGQGTHVALARWLNQAGLKLTHVPYKDQFVPDVIAGRIDVALDASTGAIPQVRAGKVRALGVTSAQRIPALPDVPAIAEQYPGFVGDSWHGIFAPKGTPEPVLASLLATSQQVMANPDFRAKLVEYGLTPVGDGPQAFRRFLDEDARAWEKVVRENQITAQ</sequence>
<name>A0A147HC41_9BURK</name>
<keyword evidence="2" id="KW-0732">Signal</keyword>
<protein>
    <recommendedName>
        <fullName evidence="5">Tripartite-type tricarboxylate transporter receptor subunit TctC</fullName>
    </recommendedName>
</protein>
<dbReference type="OrthoDB" id="8677824at2"/>
<proteinExistence type="inferred from homology"/>
<evidence type="ECO:0000256" key="2">
    <source>
        <dbReference type="SAM" id="SignalP"/>
    </source>
</evidence>
<dbReference type="AlphaFoldDB" id="A0A147HC41"/>
<evidence type="ECO:0000313" key="3">
    <source>
        <dbReference type="EMBL" id="KTT27656.1"/>
    </source>
</evidence>
<evidence type="ECO:0008006" key="5">
    <source>
        <dbReference type="Google" id="ProtNLM"/>
    </source>
</evidence>
<reference evidence="3 4" key="1">
    <citation type="journal article" date="2016" name="Front. Microbiol.">
        <title>Genomic Resource of Rice Seed Associated Bacteria.</title>
        <authorList>
            <person name="Midha S."/>
            <person name="Bansal K."/>
            <person name="Sharma S."/>
            <person name="Kumar N."/>
            <person name="Patil P.P."/>
            <person name="Chaudhry V."/>
            <person name="Patil P.B."/>
        </authorList>
    </citation>
    <scope>NUCLEOTIDE SEQUENCE [LARGE SCALE GENOMIC DNA]</scope>
    <source>
        <strain evidence="3 4">NS331</strain>
    </source>
</reference>
<dbReference type="RefSeq" id="WP_058640187.1">
    <property type="nucleotide sequence ID" value="NZ_LDSL01000009.1"/>
</dbReference>
<feature type="chain" id="PRO_5007547296" description="Tripartite-type tricarboxylate transporter receptor subunit TctC" evidence="2">
    <location>
        <begin position="31"/>
        <end position="327"/>
    </location>
</feature>